<dbReference type="AlphaFoldDB" id="A0A4Y4CW19"/>
<comment type="caution">
    <text evidence="1">The sequence shown here is derived from an EMBL/GenBank/DDBJ whole genome shotgun (WGS) entry which is preliminary data.</text>
</comment>
<protein>
    <submittedName>
        <fullName evidence="1">DUF1365 domain-containing protein</fullName>
    </submittedName>
</protein>
<dbReference type="RefSeq" id="WP_174851586.1">
    <property type="nucleotide sequence ID" value="NZ_BJNV01000010.1"/>
</dbReference>
<dbReference type="PANTHER" id="PTHR33973">
    <property type="entry name" value="OS07G0153300 PROTEIN"/>
    <property type="match status" value="1"/>
</dbReference>
<name>A0A4Y4CW19_ZOORA</name>
<evidence type="ECO:0000313" key="2">
    <source>
        <dbReference type="Proteomes" id="UP000318422"/>
    </source>
</evidence>
<dbReference type="Pfam" id="PF07103">
    <property type="entry name" value="DUF1365"/>
    <property type="match status" value="1"/>
</dbReference>
<evidence type="ECO:0000313" key="1">
    <source>
        <dbReference type="EMBL" id="GEC94760.1"/>
    </source>
</evidence>
<proteinExistence type="predicted"/>
<organism evidence="1 2">
    <name type="scientific">Zoogloea ramigera</name>
    <dbReference type="NCBI Taxonomy" id="350"/>
    <lineage>
        <taxon>Bacteria</taxon>
        <taxon>Pseudomonadati</taxon>
        <taxon>Pseudomonadota</taxon>
        <taxon>Betaproteobacteria</taxon>
        <taxon>Rhodocyclales</taxon>
        <taxon>Zoogloeaceae</taxon>
        <taxon>Zoogloea</taxon>
    </lineage>
</organism>
<dbReference type="EMBL" id="BJNV01000010">
    <property type="protein sequence ID" value="GEC94760.1"/>
    <property type="molecule type" value="Genomic_DNA"/>
</dbReference>
<keyword evidence="2" id="KW-1185">Reference proteome</keyword>
<gene>
    <name evidence="1" type="ORF">ZRA01_08330</name>
</gene>
<dbReference type="InterPro" id="IPR010775">
    <property type="entry name" value="DUF1365"/>
</dbReference>
<reference evidence="1 2" key="1">
    <citation type="submission" date="2019-06" db="EMBL/GenBank/DDBJ databases">
        <title>Whole genome shotgun sequence of Zoogloea ramigera NBRC 15342.</title>
        <authorList>
            <person name="Hosoyama A."/>
            <person name="Uohara A."/>
            <person name="Ohji S."/>
            <person name="Ichikawa N."/>
        </authorList>
    </citation>
    <scope>NUCLEOTIDE SEQUENCE [LARGE SCALE GENOMIC DNA]</scope>
    <source>
        <strain evidence="1 2">NBRC 15342</strain>
    </source>
</reference>
<sequence>MPSPRPAAPDALAPAVCFGAVMHERLVQAHNRFTYPTAFVRLPLSRLGEIHAPLLGIDRFNVFSVRTRDHGRRDGSPLLPWLRGILAERGLAAVCDGEVMLQTMPRVMGFVFNPVSFWFCHDRDGALRVVLAEVSNTFGERHNYLVHHPDLAPIQPRDELTARKLFHVSPFFPLRGEYRFRFDTRGPAHVVHIDLWDDGQRQLGTCLAGRAQALDGRAMGKWLLRHPFLTLGVIARIHWQALRLAAKRVSFHRKPAPPLEETT</sequence>
<accession>A0A4Y4CW19</accession>
<dbReference type="Proteomes" id="UP000318422">
    <property type="component" value="Unassembled WGS sequence"/>
</dbReference>
<dbReference type="PANTHER" id="PTHR33973:SF4">
    <property type="entry name" value="OS07G0153300 PROTEIN"/>
    <property type="match status" value="1"/>
</dbReference>